<organism evidence="2 3">
    <name type="scientific">Pseudidiomarina aestuarii</name>
    <dbReference type="NCBI Taxonomy" id="624146"/>
    <lineage>
        <taxon>Bacteria</taxon>
        <taxon>Pseudomonadati</taxon>
        <taxon>Pseudomonadota</taxon>
        <taxon>Gammaproteobacteria</taxon>
        <taxon>Alteromonadales</taxon>
        <taxon>Idiomarinaceae</taxon>
        <taxon>Pseudidiomarina</taxon>
    </lineage>
</organism>
<evidence type="ECO:0008006" key="4">
    <source>
        <dbReference type="Google" id="ProtNLM"/>
    </source>
</evidence>
<dbReference type="Proteomes" id="UP000243022">
    <property type="component" value="Unassembled WGS sequence"/>
</dbReference>
<feature type="compositionally biased region" description="Basic and acidic residues" evidence="1">
    <location>
        <begin position="1"/>
        <end position="17"/>
    </location>
</feature>
<feature type="region of interest" description="Disordered" evidence="1">
    <location>
        <begin position="1"/>
        <end position="25"/>
    </location>
</feature>
<gene>
    <name evidence="2" type="ORF">C9986_00195</name>
</gene>
<evidence type="ECO:0000256" key="1">
    <source>
        <dbReference type="SAM" id="MobiDB-lite"/>
    </source>
</evidence>
<protein>
    <recommendedName>
        <fullName evidence="4">Bacteriophage CI repressor</fullName>
    </recommendedName>
</protein>
<comment type="caution">
    <text evidence="2">The sequence shown here is derived from an EMBL/GenBank/DDBJ whole genome shotgun (WGS) entry which is preliminary data.</text>
</comment>
<dbReference type="GO" id="GO:0003677">
    <property type="term" value="F:DNA binding"/>
    <property type="evidence" value="ECO:0007669"/>
    <property type="project" value="InterPro"/>
</dbReference>
<sequence length="184" mass="20874">MSNDTKNTKNESLDMSRNKSHTGMKSKVELPDLEECMYRLRLLSGEHKISHVMRWLGVSATTYANWKRRGKVNYSTLVEGLLRNGISLDWFFAPNQRLHYPQPGELGEVRPGYDNRVFVDKTLAGLAVAEPILKLNGVPVTEQTKRVMLDTFMLERSNVLDIKTALEQVGKALAVAMNNQQQEP</sequence>
<dbReference type="InterPro" id="IPR010982">
    <property type="entry name" value="Lambda_DNA-bd_dom_sf"/>
</dbReference>
<reference evidence="2 3" key="1">
    <citation type="submission" date="2018-03" db="EMBL/GenBank/DDBJ databases">
        <title>Cross-interface Injection: A General Nanoliter Liquid Handling Method Applied to Single Cells Genome Amplification Automated Nanoliter Liquid Handling Applied to Single Cell Multiple Displacement Amplification.</title>
        <authorList>
            <person name="Yun J."/>
            <person name="Xu P."/>
            <person name="Xu J."/>
            <person name="Dai X."/>
            <person name="Wang Y."/>
            <person name="Zheng X."/>
            <person name="Cao C."/>
            <person name="Yi Q."/>
            <person name="Zhu Y."/>
            <person name="Wang L."/>
            <person name="Dong Z."/>
            <person name="Huang Y."/>
            <person name="Huang L."/>
            <person name="Du W."/>
        </authorList>
    </citation>
    <scope>NUCLEOTIDE SEQUENCE [LARGE SCALE GENOMIC DNA]</scope>
    <source>
        <strain evidence="2 3">Z-E1-2</strain>
    </source>
</reference>
<accession>A0A2T4CP03</accession>
<name>A0A2T4CP03_9GAMM</name>
<dbReference type="EMBL" id="PYVS01000002">
    <property type="protein sequence ID" value="PTB83280.1"/>
    <property type="molecule type" value="Genomic_DNA"/>
</dbReference>
<dbReference type="AlphaFoldDB" id="A0A2T4CP03"/>
<evidence type="ECO:0000313" key="3">
    <source>
        <dbReference type="Proteomes" id="UP000243022"/>
    </source>
</evidence>
<evidence type="ECO:0000313" key="2">
    <source>
        <dbReference type="EMBL" id="PTB83280.1"/>
    </source>
</evidence>
<proteinExistence type="predicted"/>
<dbReference type="Gene3D" id="1.10.260.40">
    <property type="entry name" value="lambda repressor-like DNA-binding domains"/>
    <property type="match status" value="1"/>
</dbReference>